<keyword evidence="3" id="KW-0547">Nucleotide-binding</keyword>
<dbReference type="InterPro" id="IPR003593">
    <property type="entry name" value="AAA+_ATPase"/>
</dbReference>
<keyword evidence="2" id="KW-0813">Transport</keyword>
<dbReference type="SMART" id="SM00382">
    <property type="entry name" value="AAA"/>
    <property type="match status" value="1"/>
</dbReference>
<evidence type="ECO:0000256" key="2">
    <source>
        <dbReference type="ARBA" id="ARBA00022448"/>
    </source>
</evidence>
<dbReference type="GO" id="GO:0005524">
    <property type="term" value="F:ATP binding"/>
    <property type="evidence" value="ECO:0007669"/>
    <property type="project" value="UniProtKB-KW"/>
</dbReference>
<keyword evidence="4 6" id="KW-0067">ATP-binding</keyword>
<dbReference type="FunFam" id="3.40.50.300:FF:000134">
    <property type="entry name" value="Iron-enterobactin ABC transporter ATP-binding protein"/>
    <property type="match status" value="1"/>
</dbReference>
<dbReference type="Proteomes" id="UP000178259">
    <property type="component" value="Unassembled WGS sequence"/>
</dbReference>
<dbReference type="Pfam" id="PF00005">
    <property type="entry name" value="ABC_tran"/>
    <property type="match status" value="1"/>
</dbReference>
<dbReference type="InterPro" id="IPR027417">
    <property type="entry name" value="P-loop_NTPase"/>
</dbReference>
<evidence type="ECO:0000259" key="5">
    <source>
        <dbReference type="PROSITE" id="PS50893"/>
    </source>
</evidence>
<dbReference type="PROSITE" id="PS50893">
    <property type="entry name" value="ABC_TRANSPORTER_2"/>
    <property type="match status" value="1"/>
</dbReference>
<accession>A0A1G1Z0W7</accession>
<name>A0A1G1Z0W7_9BACT</name>
<comment type="caution">
    <text evidence="6">The sequence shown here is derived from an EMBL/GenBank/DDBJ whole genome shotgun (WGS) entry which is preliminary data.</text>
</comment>
<dbReference type="EMBL" id="MHIW01000032">
    <property type="protein sequence ID" value="OGY58283.1"/>
    <property type="molecule type" value="Genomic_DNA"/>
</dbReference>
<reference evidence="6 7" key="1">
    <citation type="journal article" date="2016" name="Nat. Commun.">
        <title>Thousands of microbial genomes shed light on interconnected biogeochemical processes in an aquifer system.</title>
        <authorList>
            <person name="Anantharaman K."/>
            <person name="Brown C.T."/>
            <person name="Hug L.A."/>
            <person name="Sharon I."/>
            <person name="Castelle C.J."/>
            <person name="Probst A.J."/>
            <person name="Thomas B.C."/>
            <person name="Singh A."/>
            <person name="Wilkins M.J."/>
            <person name="Karaoz U."/>
            <person name="Brodie E.L."/>
            <person name="Williams K.H."/>
            <person name="Hubbard S.S."/>
            <person name="Banfield J.F."/>
        </authorList>
    </citation>
    <scope>NUCLEOTIDE SEQUENCE [LARGE SCALE GENOMIC DNA]</scope>
</reference>
<evidence type="ECO:0000256" key="1">
    <source>
        <dbReference type="ARBA" id="ARBA00005417"/>
    </source>
</evidence>
<feature type="domain" description="ABC transporter" evidence="5">
    <location>
        <begin position="2"/>
        <end position="238"/>
    </location>
</feature>
<dbReference type="PANTHER" id="PTHR42734:SF17">
    <property type="entry name" value="METAL TRANSPORT SYSTEM ATP-BINDING PROTEIN TM_0124-RELATED"/>
    <property type="match status" value="1"/>
</dbReference>
<dbReference type="PROSITE" id="PS00211">
    <property type="entry name" value="ABC_TRANSPORTER_1"/>
    <property type="match status" value="1"/>
</dbReference>
<evidence type="ECO:0000256" key="3">
    <source>
        <dbReference type="ARBA" id="ARBA00022741"/>
    </source>
</evidence>
<gene>
    <name evidence="6" type="ORF">A3E61_01355</name>
</gene>
<evidence type="ECO:0000313" key="6">
    <source>
        <dbReference type="EMBL" id="OGY58283.1"/>
    </source>
</evidence>
<dbReference type="GO" id="GO:0016887">
    <property type="term" value="F:ATP hydrolysis activity"/>
    <property type="evidence" value="ECO:0007669"/>
    <property type="project" value="InterPro"/>
</dbReference>
<dbReference type="InterPro" id="IPR050153">
    <property type="entry name" value="Metal_Ion_Import_ABC"/>
</dbReference>
<evidence type="ECO:0000313" key="7">
    <source>
        <dbReference type="Proteomes" id="UP000178259"/>
    </source>
</evidence>
<dbReference type="CDD" id="cd03235">
    <property type="entry name" value="ABC_Metallic_Cations"/>
    <property type="match status" value="1"/>
</dbReference>
<dbReference type="InterPro" id="IPR017871">
    <property type="entry name" value="ABC_transporter-like_CS"/>
</dbReference>
<sequence length="246" mass="27787">MVELKNVSFNYGNDRVLKDINLNIHRGDYLGIVGTNGSGKTTLLKIILGLLPPSSGSVKLFGQDAKNFKDRSKIGYVPQKVTNFDANFPATVEEVVLMGRYARRGLFHSIKEGDRKRVRFALEQVEMASYENRLIGELSGGQQQRVFIARALVTEPEIVFLDEPTTGVDKGARDEFYQLLKKLNEDLKLTVVLITHDMEGVAYGAMHVACVDHTLFFHSSLEEFLKETKLNEKLERDARIIAHHHQ</sequence>
<dbReference type="Gene3D" id="3.40.50.300">
    <property type="entry name" value="P-loop containing nucleotide triphosphate hydrolases"/>
    <property type="match status" value="1"/>
</dbReference>
<comment type="similarity">
    <text evidence="1">Belongs to the ABC transporter superfamily.</text>
</comment>
<dbReference type="PANTHER" id="PTHR42734">
    <property type="entry name" value="METAL TRANSPORT SYSTEM ATP-BINDING PROTEIN TM_0124-RELATED"/>
    <property type="match status" value="1"/>
</dbReference>
<organism evidence="6 7">
    <name type="scientific">Candidatus Colwellbacteria bacterium RIFCSPHIGHO2_12_FULL_43_12</name>
    <dbReference type="NCBI Taxonomy" id="1797688"/>
    <lineage>
        <taxon>Bacteria</taxon>
        <taxon>Candidatus Colwelliibacteriota</taxon>
    </lineage>
</organism>
<evidence type="ECO:0000256" key="4">
    <source>
        <dbReference type="ARBA" id="ARBA00022840"/>
    </source>
</evidence>
<protein>
    <submittedName>
        <fullName evidence="6">Zinc ABC transporter ATP-binding protein</fullName>
    </submittedName>
</protein>
<dbReference type="InterPro" id="IPR003439">
    <property type="entry name" value="ABC_transporter-like_ATP-bd"/>
</dbReference>
<dbReference type="AlphaFoldDB" id="A0A1G1Z0W7"/>
<proteinExistence type="inferred from homology"/>
<dbReference type="SUPFAM" id="SSF52540">
    <property type="entry name" value="P-loop containing nucleoside triphosphate hydrolases"/>
    <property type="match status" value="1"/>
</dbReference>